<feature type="region of interest" description="Disordered" evidence="1">
    <location>
        <begin position="1"/>
        <end position="27"/>
    </location>
</feature>
<keyword evidence="3" id="KW-1185">Reference proteome</keyword>
<proteinExistence type="predicted"/>
<name>A0A4Y2FGJ8_ARAVE</name>
<reference evidence="2 3" key="1">
    <citation type="journal article" date="2019" name="Sci. Rep.">
        <title>Orb-weaving spider Araneus ventricosus genome elucidates the spidroin gene catalogue.</title>
        <authorList>
            <person name="Kono N."/>
            <person name="Nakamura H."/>
            <person name="Ohtoshi R."/>
            <person name="Moran D.A.P."/>
            <person name="Shinohara A."/>
            <person name="Yoshida Y."/>
            <person name="Fujiwara M."/>
            <person name="Mori M."/>
            <person name="Tomita M."/>
            <person name="Arakawa K."/>
        </authorList>
    </citation>
    <scope>NUCLEOTIDE SEQUENCE [LARGE SCALE GENOMIC DNA]</scope>
</reference>
<dbReference type="EMBL" id="BGPR01000898">
    <property type="protein sequence ID" value="GBM39485.1"/>
    <property type="molecule type" value="Genomic_DNA"/>
</dbReference>
<gene>
    <name evidence="2" type="ORF">AVEN_65516_1</name>
</gene>
<organism evidence="2 3">
    <name type="scientific">Araneus ventricosus</name>
    <name type="common">Orbweaver spider</name>
    <name type="synonym">Epeira ventricosa</name>
    <dbReference type="NCBI Taxonomy" id="182803"/>
    <lineage>
        <taxon>Eukaryota</taxon>
        <taxon>Metazoa</taxon>
        <taxon>Ecdysozoa</taxon>
        <taxon>Arthropoda</taxon>
        <taxon>Chelicerata</taxon>
        <taxon>Arachnida</taxon>
        <taxon>Araneae</taxon>
        <taxon>Araneomorphae</taxon>
        <taxon>Entelegynae</taxon>
        <taxon>Araneoidea</taxon>
        <taxon>Araneidae</taxon>
        <taxon>Araneus</taxon>
    </lineage>
</organism>
<accession>A0A4Y2FGJ8</accession>
<evidence type="ECO:0000313" key="2">
    <source>
        <dbReference type="EMBL" id="GBM39485.1"/>
    </source>
</evidence>
<evidence type="ECO:0000313" key="3">
    <source>
        <dbReference type="Proteomes" id="UP000499080"/>
    </source>
</evidence>
<feature type="compositionally biased region" description="Basic and acidic residues" evidence="1">
    <location>
        <begin position="15"/>
        <end position="27"/>
    </location>
</feature>
<sequence length="100" mass="10928">MPIRVGQHYAGFTSGKEREEATRTSTDRNRWVCKGAVGLHVSLGSPAADSVGERQWQTTTADRHFAVVSTCASSHSTLHSTKGMRSIDFISTDTNRCVCK</sequence>
<dbReference type="Proteomes" id="UP000499080">
    <property type="component" value="Unassembled WGS sequence"/>
</dbReference>
<protein>
    <submittedName>
        <fullName evidence="2">Uncharacterized protein</fullName>
    </submittedName>
</protein>
<dbReference type="AlphaFoldDB" id="A0A4Y2FGJ8"/>
<comment type="caution">
    <text evidence="2">The sequence shown here is derived from an EMBL/GenBank/DDBJ whole genome shotgun (WGS) entry which is preliminary data.</text>
</comment>
<evidence type="ECO:0000256" key="1">
    <source>
        <dbReference type="SAM" id="MobiDB-lite"/>
    </source>
</evidence>